<feature type="coiled-coil region" evidence="1">
    <location>
        <begin position="41"/>
        <end position="89"/>
    </location>
</feature>
<gene>
    <name evidence="3" type="ORF">E5167_11745</name>
</gene>
<keyword evidence="1" id="KW-0175">Coiled coil</keyword>
<evidence type="ECO:0000313" key="3">
    <source>
        <dbReference type="EMBL" id="TJY33988.1"/>
    </source>
</evidence>
<dbReference type="OrthoDB" id="1115172at2"/>
<comment type="caution">
    <text evidence="3">The sequence shown here is derived from an EMBL/GenBank/DDBJ whole genome shotgun (WGS) entry which is preliminary data.</text>
</comment>
<evidence type="ECO:0000313" key="4">
    <source>
        <dbReference type="Proteomes" id="UP000307657"/>
    </source>
</evidence>
<name>A0A4U0ER09_9FLAO</name>
<keyword evidence="2" id="KW-0812">Transmembrane</keyword>
<dbReference type="Proteomes" id="UP000307657">
    <property type="component" value="Unassembled WGS sequence"/>
</dbReference>
<dbReference type="EMBL" id="SUPL01000006">
    <property type="protein sequence ID" value="TJY33988.1"/>
    <property type="molecule type" value="Genomic_DNA"/>
</dbReference>
<accession>A0A4U0ER09</accession>
<feature type="transmembrane region" description="Helical" evidence="2">
    <location>
        <begin position="12"/>
        <end position="34"/>
    </location>
</feature>
<dbReference type="AlphaFoldDB" id="A0A4U0ER09"/>
<evidence type="ECO:0000256" key="2">
    <source>
        <dbReference type="SAM" id="Phobius"/>
    </source>
</evidence>
<reference evidence="3 4" key="1">
    <citation type="submission" date="2019-04" db="EMBL/GenBank/DDBJ databases">
        <title>Lacinutrix sp. nov., isolated from marine water.</title>
        <authorList>
            <person name="Kim W."/>
        </authorList>
    </citation>
    <scope>NUCLEOTIDE SEQUENCE [LARGE SCALE GENOMIC DNA]</scope>
    <source>
        <strain evidence="3 4">CAU 1491</strain>
    </source>
</reference>
<keyword evidence="2" id="KW-0472">Membrane</keyword>
<keyword evidence="4" id="KW-1185">Reference proteome</keyword>
<dbReference type="RefSeq" id="WP_136844319.1">
    <property type="nucleotide sequence ID" value="NZ_SUPL01000006.1"/>
</dbReference>
<protein>
    <submittedName>
        <fullName evidence="3">Chromosome partitioning protein ParA</fullName>
    </submittedName>
</protein>
<keyword evidence="2" id="KW-1133">Transmembrane helix</keyword>
<organism evidence="3 4">
    <name type="scientific">Pontimicrobium aquaticum</name>
    <dbReference type="NCBI Taxonomy" id="2565367"/>
    <lineage>
        <taxon>Bacteria</taxon>
        <taxon>Pseudomonadati</taxon>
        <taxon>Bacteroidota</taxon>
        <taxon>Flavobacteriia</taxon>
        <taxon>Flavobacteriales</taxon>
        <taxon>Flavobacteriaceae</taxon>
        <taxon>Pontimicrobium</taxon>
    </lineage>
</organism>
<proteinExistence type="predicted"/>
<sequence>MENKAADNNRSLKVILSIAVLLLVGTAFYSYSLYNESVDTKKQLTEEKELVLKDLNNMAAQFDVAIGENEVANKKLVEARERIKGLMDSLKISENSVRSLWRYKKKFLDLQSEMDVILAENDSLKVENVLLASSLDSTKIELESTTMFNDSLLVQNSELADIVENAAVLTAAKLEGYGVLVRTSGKLVPMERARRVDKIRVCYTVAKNNLVEKGDKEFFVQVLDPQSNVLGLNEQIKFDETTLNYSLISKFNYESRNLDVCEFVDARGADKFASGRYVVNVFDQENLVSSTEFTLK</sequence>
<evidence type="ECO:0000256" key="1">
    <source>
        <dbReference type="SAM" id="Coils"/>
    </source>
</evidence>